<dbReference type="EMBL" id="UZAN01064576">
    <property type="protein sequence ID" value="VDP93760.1"/>
    <property type="molecule type" value="Genomic_DNA"/>
</dbReference>
<name>A0A3P8HSN3_9TREM</name>
<keyword evidence="3" id="KW-1185">Reference proteome</keyword>
<proteinExistence type="predicted"/>
<dbReference type="PANTHER" id="PTHR46108">
    <property type="entry name" value="BLUE CHEESE"/>
    <property type="match status" value="1"/>
</dbReference>
<gene>
    <name evidence="2" type="ORF">ECPE_LOCUS16488</name>
</gene>
<keyword evidence="1" id="KW-0853">WD repeat</keyword>
<evidence type="ECO:0000313" key="3">
    <source>
        <dbReference type="Proteomes" id="UP000272942"/>
    </source>
</evidence>
<evidence type="ECO:0000313" key="2">
    <source>
        <dbReference type="EMBL" id="VDP93760.1"/>
    </source>
</evidence>
<dbReference type="OrthoDB" id="10018316at2759"/>
<dbReference type="InterPro" id="IPR051944">
    <property type="entry name" value="BEACH_domain_protein"/>
</dbReference>
<reference evidence="2 3" key="1">
    <citation type="submission" date="2018-11" db="EMBL/GenBank/DDBJ databases">
        <authorList>
            <consortium name="Pathogen Informatics"/>
        </authorList>
    </citation>
    <scope>NUCLEOTIDE SEQUENCE [LARGE SCALE GENOMIC DNA]</scope>
    <source>
        <strain evidence="2 3">Egypt</strain>
    </source>
</reference>
<evidence type="ECO:0000256" key="1">
    <source>
        <dbReference type="ARBA" id="ARBA00022574"/>
    </source>
</evidence>
<dbReference type="AlphaFoldDB" id="A0A3P8HSN3"/>
<dbReference type="PANTHER" id="PTHR46108:SF4">
    <property type="entry name" value="BLUE CHEESE"/>
    <property type="match status" value="1"/>
</dbReference>
<protein>
    <submittedName>
        <fullName evidence="2">Uncharacterized protein</fullName>
    </submittedName>
</protein>
<organism evidence="2 3">
    <name type="scientific">Echinostoma caproni</name>
    <dbReference type="NCBI Taxonomy" id="27848"/>
    <lineage>
        <taxon>Eukaryota</taxon>
        <taxon>Metazoa</taxon>
        <taxon>Spiralia</taxon>
        <taxon>Lophotrochozoa</taxon>
        <taxon>Platyhelminthes</taxon>
        <taxon>Trematoda</taxon>
        <taxon>Digenea</taxon>
        <taxon>Plagiorchiida</taxon>
        <taxon>Echinostomata</taxon>
        <taxon>Echinostomatoidea</taxon>
        <taxon>Echinostomatidae</taxon>
        <taxon>Echinostoma</taxon>
    </lineage>
</organism>
<dbReference type="Proteomes" id="UP000272942">
    <property type="component" value="Unassembled WGS sequence"/>
</dbReference>
<sequence>MALDFLKHIVTDGFLAPPTSHQPIHLVDTLLETWSDNTGSKQHQEFQTRLLVELMNHFVAVNILDHRALQVSCGGDPVNLPPNLVYLATRIVDKLWQVSQSSGLSHTPMCCRRLSIGS</sequence>
<accession>A0A3P8HSN3</accession>